<accession>A0ABS4A4K2</accession>
<name>A0ABS4A4K2_9BRAD</name>
<sequence>MKRRDFIAFVGAALSRALDAHAEQAKLPVIGVLGAGAEKSWAASMSAFRQRLGELGWIDGRTVTIVIRWAEGRSDRYAEIAAEFAQANVDVILTAGSAIPALKQTTSKIPIVFAVAVDPLRVCHDLEEMLRDCRYSQMRWFPSVLGSFVRSSLLLRGWQCWQMGDTSVQRMRLLRLKRLRASLDSKLIS</sequence>
<evidence type="ECO:0000313" key="2">
    <source>
        <dbReference type="Proteomes" id="UP000669317"/>
    </source>
</evidence>
<dbReference type="EMBL" id="JAGIKT010000080">
    <property type="protein sequence ID" value="MBP0115331.1"/>
    <property type="molecule type" value="Genomic_DNA"/>
</dbReference>
<dbReference type="Gene3D" id="3.40.50.2300">
    <property type="match status" value="1"/>
</dbReference>
<keyword evidence="2" id="KW-1185">Reference proteome</keyword>
<evidence type="ECO:0000313" key="1">
    <source>
        <dbReference type="EMBL" id="MBP0115331.1"/>
    </source>
</evidence>
<comment type="caution">
    <text evidence="1">The sequence shown here is derived from an EMBL/GenBank/DDBJ whole genome shotgun (WGS) entry which is preliminary data.</text>
</comment>
<protein>
    <recommendedName>
        <fullName evidence="3">ABC transporter substrate-binding protein</fullName>
    </recommendedName>
</protein>
<dbReference type="PANTHER" id="PTHR35271">
    <property type="entry name" value="ABC TRANSPORTER, SUBSTRATE-BINDING LIPOPROTEIN-RELATED"/>
    <property type="match status" value="1"/>
</dbReference>
<dbReference type="Proteomes" id="UP000669317">
    <property type="component" value="Unassembled WGS sequence"/>
</dbReference>
<gene>
    <name evidence="1" type="ORF">JWS04_30555</name>
</gene>
<proteinExistence type="predicted"/>
<dbReference type="PANTHER" id="PTHR35271:SF1">
    <property type="entry name" value="ABC TRANSPORTER, SUBSTRATE-BINDING LIPOPROTEIN"/>
    <property type="match status" value="1"/>
</dbReference>
<evidence type="ECO:0008006" key="3">
    <source>
        <dbReference type="Google" id="ProtNLM"/>
    </source>
</evidence>
<organism evidence="1 2">
    <name type="scientific">Bradyrhizobium vignae</name>
    <dbReference type="NCBI Taxonomy" id="1549949"/>
    <lineage>
        <taxon>Bacteria</taxon>
        <taxon>Pseudomonadati</taxon>
        <taxon>Pseudomonadota</taxon>
        <taxon>Alphaproteobacteria</taxon>
        <taxon>Hyphomicrobiales</taxon>
        <taxon>Nitrobacteraceae</taxon>
        <taxon>Bradyrhizobium</taxon>
    </lineage>
</organism>
<dbReference type="InterPro" id="IPR007487">
    <property type="entry name" value="ABC_transpt-TYRBP-like"/>
</dbReference>
<reference evidence="1 2" key="1">
    <citation type="submission" date="2021-03" db="EMBL/GenBank/DDBJ databases">
        <title>Genome Sequence of Bradyrhizobium vignae strain ISRA400.</title>
        <authorList>
            <person name="Tisa L.S."/>
            <person name="Svistoonoff S."/>
            <person name="Hocher V."/>
            <person name="Fall S."/>
            <person name="Zaiya A."/>
            <person name="Naing D."/>
            <person name="Niang N."/>
            <person name="Diouf A."/>
            <person name="Dasylva M.C."/>
            <person name="Toure O."/>
            <person name="Gueye M."/>
            <person name="Gully D."/>
            <person name="Tisseyre P."/>
            <person name="Simpson S."/>
            <person name="Morris K."/>
            <person name="Thomas W.K."/>
        </authorList>
    </citation>
    <scope>NUCLEOTIDE SEQUENCE [LARGE SCALE GENOMIC DNA]</scope>
    <source>
        <strain evidence="1 2">ISRA400</strain>
    </source>
</reference>